<dbReference type="CDD" id="cd05471">
    <property type="entry name" value="pepsin_like"/>
    <property type="match status" value="1"/>
</dbReference>
<dbReference type="InterPro" id="IPR034164">
    <property type="entry name" value="Pepsin-like_dom"/>
</dbReference>
<feature type="domain" description="Peptidase A1" evidence="4">
    <location>
        <begin position="52"/>
        <end position="377"/>
    </location>
</feature>
<comment type="similarity">
    <text evidence="1">Belongs to the peptidase A1 family.</text>
</comment>
<proteinExistence type="inferred from homology"/>
<keyword evidence="5" id="KW-0645">Protease</keyword>
<feature type="transmembrane region" description="Helical" evidence="2">
    <location>
        <begin position="479"/>
        <end position="500"/>
    </location>
</feature>
<dbReference type="PRINTS" id="PR00792">
    <property type="entry name" value="PEPSIN"/>
</dbReference>
<evidence type="ECO:0000256" key="1">
    <source>
        <dbReference type="ARBA" id="ARBA00007447"/>
    </source>
</evidence>
<dbReference type="PANTHER" id="PTHR47966">
    <property type="entry name" value="BETA-SITE APP-CLEAVING ENZYME, ISOFORM A-RELATED"/>
    <property type="match status" value="1"/>
</dbReference>
<dbReference type="SUPFAM" id="SSF50630">
    <property type="entry name" value="Acid proteases"/>
    <property type="match status" value="1"/>
</dbReference>
<dbReference type="InterPro" id="IPR033121">
    <property type="entry name" value="PEPTIDASE_A1"/>
</dbReference>
<feature type="chain" id="PRO_5007857340" evidence="3">
    <location>
        <begin position="17"/>
        <end position="545"/>
    </location>
</feature>
<organism evidence="5 6">
    <name type="scientific">Laetiporus sulphureus 93-53</name>
    <dbReference type="NCBI Taxonomy" id="1314785"/>
    <lineage>
        <taxon>Eukaryota</taxon>
        <taxon>Fungi</taxon>
        <taxon>Dikarya</taxon>
        <taxon>Basidiomycota</taxon>
        <taxon>Agaricomycotina</taxon>
        <taxon>Agaricomycetes</taxon>
        <taxon>Polyporales</taxon>
        <taxon>Laetiporus</taxon>
    </lineage>
</organism>
<dbReference type="InterPro" id="IPR021109">
    <property type="entry name" value="Peptidase_aspartic_dom_sf"/>
</dbReference>
<dbReference type="PANTHER" id="PTHR47966:SF57">
    <property type="entry name" value="PEPTIDASE A1 DOMAIN-CONTAINING PROTEIN"/>
    <property type="match status" value="1"/>
</dbReference>
<evidence type="ECO:0000256" key="2">
    <source>
        <dbReference type="SAM" id="Phobius"/>
    </source>
</evidence>
<sequence length="545" mass="57912">MLLVPLLLPFLGTAHALSVPFERRAKIHSTTVSINSHYGGNLGWTNVEDALYTATVYVQGQPFQVQIDSGSADLWLNTEGVTLDGLVDTGINATVAYVDTSAASGPIVLGNVSLGEFTVNGQAFINAPGSNASYDGIDVGLLGVGPPSLSSVFNHLVNSSYDGFPFLVNVFNLNPDEPNFITFLLSRSDFGYTEGGIMTIAELVSNYTEITNAPKLPVVSEFGWETYMDGVYINGEYYTGHSNGAVGVIAEPSKNQTLIVLDTGTALANAPEYYVDAMYKDLPGSVWNETLGRYVLPCTTKVNISMVFGSSVYPMNPIDATNIQVNDDGTFFCAGAFSATPDGAGVDGGLLDWILGDAFLRNVYSLMNFGKNFTGSGDESPYMQILSITDADEAWANFDHANLLRIAGSEYSQFANVSSSGEVASATTTYSLVTPTSTSASITSSAAAKDKLADELAASSASPSAGSSSDNSDLLRNSYIIMGLVAAVLVLLIAVLVSVVRSSRNKQYRQVPTMIPTAHFGNDKAYEPESEAFTNPYDDSARPTH</sequence>
<dbReference type="PROSITE" id="PS51767">
    <property type="entry name" value="PEPTIDASE_A1"/>
    <property type="match status" value="1"/>
</dbReference>
<name>A0A165ERM0_9APHY</name>
<evidence type="ECO:0000256" key="3">
    <source>
        <dbReference type="SAM" id="SignalP"/>
    </source>
</evidence>
<dbReference type="EMBL" id="KV427618">
    <property type="protein sequence ID" value="KZT07621.1"/>
    <property type="molecule type" value="Genomic_DNA"/>
</dbReference>
<protein>
    <submittedName>
        <fullName evidence="5">Acid protease</fullName>
    </submittedName>
</protein>
<keyword evidence="3" id="KW-0732">Signal</keyword>
<dbReference type="AlphaFoldDB" id="A0A165ERM0"/>
<dbReference type="Pfam" id="PF00026">
    <property type="entry name" value="Asp"/>
    <property type="match status" value="1"/>
</dbReference>
<keyword evidence="6" id="KW-1185">Reference proteome</keyword>
<dbReference type="InterPro" id="IPR001461">
    <property type="entry name" value="Aspartic_peptidase_A1"/>
</dbReference>
<evidence type="ECO:0000259" key="4">
    <source>
        <dbReference type="PROSITE" id="PS51767"/>
    </source>
</evidence>
<keyword evidence="5" id="KW-0378">Hydrolase</keyword>
<keyword evidence="2" id="KW-0812">Transmembrane</keyword>
<dbReference type="OrthoDB" id="771136at2759"/>
<dbReference type="GeneID" id="63829450"/>
<dbReference type="Gene3D" id="2.40.70.10">
    <property type="entry name" value="Acid Proteases"/>
    <property type="match status" value="2"/>
</dbReference>
<feature type="signal peptide" evidence="3">
    <location>
        <begin position="1"/>
        <end position="16"/>
    </location>
</feature>
<dbReference type="InParanoid" id="A0A165ERM0"/>
<gene>
    <name evidence="5" type="ORF">LAESUDRAFT_758208</name>
</gene>
<accession>A0A165ERM0</accession>
<keyword evidence="2" id="KW-1133">Transmembrane helix</keyword>
<evidence type="ECO:0000313" key="6">
    <source>
        <dbReference type="Proteomes" id="UP000076871"/>
    </source>
</evidence>
<keyword evidence="2" id="KW-0472">Membrane</keyword>
<dbReference type="STRING" id="1314785.A0A165ERM0"/>
<dbReference type="GO" id="GO:0004190">
    <property type="term" value="F:aspartic-type endopeptidase activity"/>
    <property type="evidence" value="ECO:0007669"/>
    <property type="project" value="InterPro"/>
</dbReference>
<evidence type="ECO:0000313" key="5">
    <source>
        <dbReference type="EMBL" id="KZT07621.1"/>
    </source>
</evidence>
<dbReference type="GO" id="GO:0006508">
    <property type="term" value="P:proteolysis"/>
    <property type="evidence" value="ECO:0007669"/>
    <property type="project" value="UniProtKB-KW"/>
</dbReference>
<reference evidence="5 6" key="1">
    <citation type="journal article" date="2016" name="Mol. Biol. Evol.">
        <title>Comparative Genomics of Early-Diverging Mushroom-Forming Fungi Provides Insights into the Origins of Lignocellulose Decay Capabilities.</title>
        <authorList>
            <person name="Nagy L.G."/>
            <person name="Riley R."/>
            <person name="Tritt A."/>
            <person name="Adam C."/>
            <person name="Daum C."/>
            <person name="Floudas D."/>
            <person name="Sun H."/>
            <person name="Yadav J.S."/>
            <person name="Pangilinan J."/>
            <person name="Larsson K.H."/>
            <person name="Matsuura K."/>
            <person name="Barry K."/>
            <person name="Labutti K."/>
            <person name="Kuo R."/>
            <person name="Ohm R.A."/>
            <person name="Bhattacharya S.S."/>
            <person name="Shirouzu T."/>
            <person name="Yoshinaga Y."/>
            <person name="Martin F.M."/>
            <person name="Grigoriev I.V."/>
            <person name="Hibbett D.S."/>
        </authorList>
    </citation>
    <scope>NUCLEOTIDE SEQUENCE [LARGE SCALE GENOMIC DNA]</scope>
    <source>
        <strain evidence="5 6">93-53</strain>
    </source>
</reference>
<dbReference type="RefSeq" id="XP_040765361.1">
    <property type="nucleotide sequence ID" value="XM_040912422.1"/>
</dbReference>
<dbReference type="Proteomes" id="UP000076871">
    <property type="component" value="Unassembled WGS sequence"/>
</dbReference>